<keyword evidence="3" id="KW-1185">Reference proteome</keyword>
<organism evidence="2 3">
    <name type="scientific">Armillaria tabescens</name>
    <name type="common">Ringless honey mushroom</name>
    <name type="synonym">Agaricus tabescens</name>
    <dbReference type="NCBI Taxonomy" id="1929756"/>
    <lineage>
        <taxon>Eukaryota</taxon>
        <taxon>Fungi</taxon>
        <taxon>Dikarya</taxon>
        <taxon>Basidiomycota</taxon>
        <taxon>Agaricomycotina</taxon>
        <taxon>Agaricomycetes</taxon>
        <taxon>Agaricomycetidae</taxon>
        <taxon>Agaricales</taxon>
        <taxon>Marasmiineae</taxon>
        <taxon>Physalacriaceae</taxon>
        <taxon>Desarmillaria</taxon>
    </lineage>
</organism>
<proteinExistence type="predicted"/>
<reference evidence="2" key="1">
    <citation type="submission" date="2023-06" db="EMBL/GenBank/DDBJ databases">
        <authorList>
            <consortium name="Lawrence Berkeley National Laboratory"/>
            <person name="Ahrendt S."/>
            <person name="Sahu N."/>
            <person name="Indic B."/>
            <person name="Wong-Bajracharya J."/>
            <person name="Merenyi Z."/>
            <person name="Ke H.-M."/>
            <person name="Monk M."/>
            <person name="Kocsube S."/>
            <person name="Drula E."/>
            <person name="Lipzen A."/>
            <person name="Balint B."/>
            <person name="Henrissat B."/>
            <person name="Andreopoulos B."/>
            <person name="Martin F.M."/>
            <person name="Harder C.B."/>
            <person name="Rigling D."/>
            <person name="Ford K.L."/>
            <person name="Foster G.D."/>
            <person name="Pangilinan J."/>
            <person name="Papanicolaou A."/>
            <person name="Barry K."/>
            <person name="LaButti K."/>
            <person name="Viragh M."/>
            <person name="Koriabine M."/>
            <person name="Yan M."/>
            <person name="Riley R."/>
            <person name="Champramary S."/>
            <person name="Plett K.L."/>
            <person name="Tsai I.J."/>
            <person name="Slot J."/>
            <person name="Sipos G."/>
            <person name="Plett J."/>
            <person name="Nagy L.G."/>
            <person name="Grigoriev I.V."/>
        </authorList>
    </citation>
    <scope>NUCLEOTIDE SEQUENCE</scope>
    <source>
        <strain evidence="2">CCBAS 213</strain>
    </source>
</reference>
<evidence type="ECO:0000256" key="1">
    <source>
        <dbReference type="SAM" id="MobiDB-lite"/>
    </source>
</evidence>
<dbReference type="RefSeq" id="XP_060322627.1">
    <property type="nucleotide sequence ID" value="XM_060480453.1"/>
</dbReference>
<sequence>MSAVARDIHPIFVNRMKTNAAEICKGIVPSDCFVRDFDRYADPLCRWLVGYDLDKDSMAHLCPCLYEPRKRIEGDTLFRTPAAVKGSKILICILWRASALSTKKFQTKMTYGGLWNITEVTPAAMTYAAIMLCFLPSGNPIFTTDRGAKSKINYFSNFEFYVSTIEKKLAKGSRSMLATVRFYNEQVFPTSQHVALAVPTVKANLEENSEEEEILRALDDIDAEMDSDESDFDSALPIVTAHNPNHEASAQAVPAPIVGSVGEIPPVPLVQSRVMASNEKRGRKQASSGVEAPAHRSAHGQGLPVQSDMEVPVPAPVEKVTRHGQGLQVDRVEDEEEEASESEGNGNDDEEEEEEEEEEDLEYAH</sequence>
<protein>
    <submittedName>
        <fullName evidence="2">Uncharacterized protein</fullName>
    </submittedName>
</protein>
<feature type="compositionally biased region" description="Acidic residues" evidence="1">
    <location>
        <begin position="332"/>
        <end position="365"/>
    </location>
</feature>
<accession>A0AA39J7H9</accession>
<dbReference type="InterPro" id="IPR046521">
    <property type="entry name" value="DUF6698"/>
</dbReference>
<dbReference type="GeneID" id="85364001"/>
<feature type="region of interest" description="Disordered" evidence="1">
    <location>
        <begin position="276"/>
        <end position="365"/>
    </location>
</feature>
<dbReference type="AlphaFoldDB" id="A0AA39J7H9"/>
<comment type="caution">
    <text evidence="2">The sequence shown here is derived from an EMBL/GenBank/DDBJ whole genome shotgun (WGS) entry which is preliminary data.</text>
</comment>
<dbReference type="Proteomes" id="UP001175211">
    <property type="component" value="Unassembled WGS sequence"/>
</dbReference>
<gene>
    <name evidence="2" type="ORF">EV420DRAFT_1753458</name>
</gene>
<name>A0AA39J7H9_ARMTA</name>
<evidence type="ECO:0000313" key="3">
    <source>
        <dbReference type="Proteomes" id="UP001175211"/>
    </source>
</evidence>
<dbReference type="Pfam" id="PF20414">
    <property type="entry name" value="DUF6698"/>
    <property type="match status" value="1"/>
</dbReference>
<evidence type="ECO:0000313" key="2">
    <source>
        <dbReference type="EMBL" id="KAK0437587.1"/>
    </source>
</evidence>
<dbReference type="EMBL" id="JAUEPS010000108">
    <property type="protein sequence ID" value="KAK0437587.1"/>
    <property type="molecule type" value="Genomic_DNA"/>
</dbReference>